<dbReference type="SUPFAM" id="SSF53335">
    <property type="entry name" value="S-adenosyl-L-methionine-dependent methyltransferases"/>
    <property type="match status" value="1"/>
</dbReference>
<dbReference type="STRING" id="344612.A1CNJ9"/>
<dbReference type="eggNOG" id="KOG2793">
    <property type="taxonomic scope" value="Eukaryota"/>
</dbReference>
<keyword evidence="1" id="KW-0808">Transferase</keyword>
<gene>
    <name evidence="1" type="ORF">ACLA_019250</name>
</gene>
<evidence type="ECO:0000313" key="1">
    <source>
        <dbReference type="EMBL" id="EAW07220.1"/>
    </source>
</evidence>
<dbReference type="OrthoDB" id="433955at2759"/>
<sequence length="345" mass="37919">MISADPDEPLHVLDLPQIYSKPSGTDLLRALDLLAIKPRSFGISGKNEAVKSRTVQPGGITRYLTSIISSPLSWLDTDELREAVWDAAAARLSERSGRTAMPAMSRVFTIPTSSDEELTLTLHEPSLTADNLGMKTWVSSYLLSRRLHNLLDITPPLVPSSSTTPKPDRTLRALELGAGTGLVGLSFAALRGSSATIHLTDLPEIVPNLTHNAALNVELLTRTEGSVTTGVLDWSVAPSPLPTKEEQYDLILAADPLYSPKHPKWLVETVGHWLSRGLDARVVFEMPLRDAYLPQIQELRQRMAQLGLAVVEEGEEIGYDDWESADGGALEVRCWWSVWGWSEKL</sequence>
<accession>A1CNJ9</accession>
<name>A1CNJ9_ASPCL</name>
<dbReference type="GO" id="GO:0032259">
    <property type="term" value="P:methylation"/>
    <property type="evidence" value="ECO:0007669"/>
    <property type="project" value="UniProtKB-KW"/>
</dbReference>
<dbReference type="InterPro" id="IPR019410">
    <property type="entry name" value="Methyltransf_16"/>
</dbReference>
<organism evidence="1 2">
    <name type="scientific">Aspergillus clavatus (strain ATCC 1007 / CBS 513.65 / DSM 816 / NCTC 3887 / NRRL 1 / QM 1276 / 107)</name>
    <dbReference type="NCBI Taxonomy" id="344612"/>
    <lineage>
        <taxon>Eukaryota</taxon>
        <taxon>Fungi</taxon>
        <taxon>Dikarya</taxon>
        <taxon>Ascomycota</taxon>
        <taxon>Pezizomycotina</taxon>
        <taxon>Eurotiomycetes</taxon>
        <taxon>Eurotiomycetidae</taxon>
        <taxon>Eurotiales</taxon>
        <taxon>Aspergillaceae</taxon>
        <taxon>Aspergillus</taxon>
        <taxon>Aspergillus subgen. Fumigati</taxon>
    </lineage>
</organism>
<dbReference type="Pfam" id="PF10294">
    <property type="entry name" value="Methyltransf_16"/>
    <property type="match status" value="1"/>
</dbReference>
<dbReference type="AlphaFoldDB" id="A1CNJ9"/>
<proteinExistence type="predicted"/>
<dbReference type="InterPro" id="IPR029063">
    <property type="entry name" value="SAM-dependent_MTases_sf"/>
</dbReference>
<evidence type="ECO:0000313" key="2">
    <source>
        <dbReference type="Proteomes" id="UP000006701"/>
    </source>
</evidence>
<dbReference type="GO" id="GO:0005829">
    <property type="term" value="C:cytosol"/>
    <property type="evidence" value="ECO:0007669"/>
    <property type="project" value="TreeGrafter"/>
</dbReference>
<protein>
    <submittedName>
        <fullName evidence="1">Glucose-inducible SAM-dependent methyltransferase Rrg1, putative</fullName>
    </submittedName>
</protein>
<keyword evidence="2" id="KW-1185">Reference proteome</keyword>
<reference evidence="1 2" key="1">
    <citation type="journal article" date="2008" name="PLoS Genet.">
        <title>Genomic islands in the pathogenic filamentous fungus Aspergillus fumigatus.</title>
        <authorList>
            <person name="Fedorova N.D."/>
            <person name="Khaldi N."/>
            <person name="Joardar V.S."/>
            <person name="Maiti R."/>
            <person name="Amedeo P."/>
            <person name="Anderson M.J."/>
            <person name="Crabtree J."/>
            <person name="Silva J.C."/>
            <person name="Badger J.H."/>
            <person name="Albarraq A."/>
            <person name="Angiuoli S."/>
            <person name="Bussey H."/>
            <person name="Bowyer P."/>
            <person name="Cotty P.J."/>
            <person name="Dyer P.S."/>
            <person name="Egan A."/>
            <person name="Galens K."/>
            <person name="Fraser-Liggett C.M."/>
            <person name="Haas B.J."/>
            <person name="Inman J.M."/>
            <person name="Kent R."/>
            <person name="Lemieux S."/>
            <person name="Malavazi I."/>
            <person name="Orvis J."/>
            <person name="Roemer T."/>
            <person name="Ronning C.M."/>
            <person name="Sundaram J.P."/>
            <person name="Sutton G."/>
            <person name="Turner G."/>
            <person name="Venter J.C."/>
            <person name="White O.R."/>
            <person name="Whitty B.R."/>
            <person name="Youngman P."/>
            <person name="Wolfe K.H."/>
            <person name="Goldman G.H."/>
            <person name="Wortman J.R."/>
            <person name="Jiang B."/>
            <person name="Denning D.W."/>
            <person name="Nierman W.C."/>
        </authorList>
    </citation>
    <scope>NUCLEOTIDE SEQUENCE [LARGE SCALE GENOMIC DNA]</scope>
    <source>
        <strain evidence="2">ATCC 1007 / CBS 513.65 / DSM 816 / NCTC 3887 / NRRL 1</strain>
    </source>
</reference>
<dbReference type="EMBL" id="DS027059">
    <property type="protein sequence ID" value="EAW07220.1"/>
    <property type="molecule type" value="Genomic_DNA"/>
</dbReference>
<dbReference type="PANTHER" id="PTHR14614">
    <property type="entry name" value="HEPATOCELLULAR CARCINOMA-ASSOCIATED ANTIGEN"/>
    <property type="match status" value="1"/>
</dbReference>
<dbReference type="Gene3D" id="3.40.50.150">
    <property type="entry name" value="Vaccinia Virus protein VP39"/>
    <property type="match status" value="1"/>
</dbReference>
<keyword evidence="1" id="KW-0489">Methyltransferase</keyword>
<dbReference type="CDD" id="cd02440">
    <property type="entry name" value="AdoMet_MTases"/>
    <property type="match status" value="1"/>
</dbReference>
<dbReference type="VEuPathDB" id="FungiDB:ACLA_019250"/>
<dbReference type="GO" id="GO:0008757">
    <property type="term" value="F:S-adenosylmethionine-dependent methyltransferase activity"/>
    <property type="evidence" value="ECO:0007669"/>
    <property type="project" value="UniProtKB-ARBA"/>
</dbReference>
<dbReference type="Proteomes" id="UP000006701">
    <property type="component" value="Unassembled WGS sequence"/>
</dbReference>
<dbReference type="KEGG" id="act:ACLA_019250"/>
<dbReference type="PANTHER" id="PTHR14614:SF156">
    <property type="entry name" value="PROTEIN-LYSINE N-METHYLTRANSFERASE EFM2"/>
    <property type="match status" value="1"/>
</dbReference>
<dbReference type="RefSeq" id="XP_001268646.1">
    <property type="nucleotide sequence ID" value="XM_001268645.1"/>
</dbReference>
<dbReference type="OMA" id="CWWSIWG"/>
<dbReference type="HOGENOM" id="CLU_049351_1_1_1"/>
<dbReference type="GeneID" id="4701735"/>